<dbReference type="OrthoDB" id="27593at2759"/>
<proteinExistence type="predicted"/>
<dbReference type="Pfam" id="PF00621">
    <property type="entry name" value="RhoGEF"/>
    <property type="match status" value="1"/>
</dbReference>
<feature type="region of interest" description="Disordered" evidence="1">
    <location>
        <begin position="683"/>
        <end position="705"/>
    </location>
</feature>
<name>A0A504YK33_FASGI</name>
<feature type="region of interest" description="Disordered" evidence="1">
    <location>
        <begin position="314"/>
        <end position="340"/>
    </location>
</feature>
<dbReference type="PANTHER" id="PTHR12845:SF5">
    <property type="entry name" value="EPHEXIN, ISOFORM D"/>
    <property type="match status" value="1"/>
</dbReference>
<protein>
    <submittedName>
        <fullName evidence="3">Guanine nucleotide exchange factor</fullName>
    </submittedName>
</protein>
<dbReference type="STRING" id="46835.A0A504YK33"/>
<feature type="region of interest" description="Disordered" evidence="1">
    <location>
        <begin position="596"/>
        <end position="618"/>
    </location>
</feature>
<organism evidence="3 4">
    <name type="scientific">Fasciola gigantica</name>
    <name type="common">Giant liver fluke</name>
    <dbReference type="NCBI Taxonomy" id="46835"/>
    <lineage>
        <taxon>Eukaryota</taxon>
        <taxon>Metazoa</taxon>
        <taxon>Spiralia</taxon>
        <taxon>Lophotrochozoa</taxon>
        <taxon>Platyhelminthes</taxon>
        <taxon>Trematoda</taxon>
        <taxon>Digenea</taxon>
        <taxon>Plagiorchiida</taxon>
        <taxon>Echinostomata</taxon>
        <taxon>Echinostomatoidea</taxon>
        <taxon>Fasciolidae</taxon>
        <taxon>Fasciola</taxon>
    </lineage>
</organism>
<dbReference type="EMBL" id="SUNJ01009106">
    <property type="protein sequence ID" value="TPP60689.1"/>
    <property type="molecule type" value="Genomic_DNA"/>
</dbReference>
<feature type="region of interest" description="Disordered" evidence="1">
    <location>
        <begin position="17"/>
        <end position="65"/>
    </location>
</feature>
<feature type="domain" description="DH" evidence="2">
    <location>
        <begin position="738"/>
        <end position="1028"/>
    </location>
</feature>
<feature type="region of interest" description="Disordered" evidence="1">
    <location>
        <begin position="1196"/>
        <end position="1223"/>
    </location>
</feature>
<feature type="compositionally biased region" description="Low complexity" evidence="1">
    <location>
        <begin position="832"/>
        <end position="851"/>
    </location>
</feature>
<reference evidence="3 4" key="1">
    <citation type="submission" date="2019-04" db="EMBL/GenBank/DDBJ databases">
        <title>Annotation for the trematode Fasciola gigantica.</title>
        <authorList>
            <person name="Choi Y.-J."/>
        </authorList>
    </citation>
    <scope>NUCLEOTIDE SEQUENCE [LARGE SCALE GENOMIC DNA]</scope>
    <source>
        <strain evidence="3">Uganda_cow_1</strain>
    </source>
</reference>
<feature type="compositionally biased region" description="Polar residues" evidence="1">
    <location>
        <begin position="596"/>
        <end position="615"/>
    </location>
</feature>
<keyword evidence="4" id="KW-1185">Reference proteome</keyword>
<evidence type="ECO:0000256" key="1">
    <source>
        <dbReference type="SAM" id="MobiDB-lite"/>
    </source>
</evidence>
<dbReference type="Proteomes" id="UP000316759">
    <property type="component" value="Unassembled WGS sequence"/>
</dbReference>
<dbReference type="SUPFAM" id="SSF48065">
    <property type="entry name" value="DBL homology domain (DH-domain)"/>
    <property type="match status" value="1"/>
</dbReference>
<dbReference type="Gene3D" id="2.30.29.30">
    <property type="entry name" value="Pleckstrin-homology domain (PH domain)/Phosphotyrosine-binding domain (PTB)"/>
    <property type="match status" value="1"/>
</dbReference>
<feature type="compositionally biased region" description="Acidic residues" evidence="1">
    <location>
        <begin position="52"/>
        <end position="61"/>
    </location>
</feature>
<evidence type="ECO:0000313" key="4">
    <source>
        <dbReference type="Proteomes" id="UP000316759"/>
    </source>
</evidence>
<comment type="caution">
    <text evidence="3">The sequence shown here is derived from an EMBL/GenBank/DDBJ whole genome shotgun (WGS) entry which is preliminary data.</text>
</comment>
<dbReference type="InterPro" id="IPR011993">
    <property type="entry name" value="PH-like_dom_sf"/>
</dbReference>
<dbReference type="PANTHER" id="PTHR12845">
    <property type="entry name" value="GUANINE NUCLEOTIDE EXCHANGE FACTOR"/>
    <property type="match status" value="1"/>
</dbReference>
<dbReference type="Gene3D" id="1.20.900.10">
    <property type="entry name" value="Dbl homology (DH) domain"/>
    <property type="match status" value="1"/>
</dbReference>
<evidence type="ECO:0000259" key="2">
    <source>
        <dbReference type="PROSITE" id="PS50010"/>
    </source>
</evidence>
<sequence>MIFFPLRVHLLSADESKPYGEEGRSAISESSSNSVAPTSSQISTEFPHLDTEHEDDEEEEVLTTSHPPTELVDTVVTMTKNPDGSLKKTTRKTTRTLVTTTRVRRIRAKPPIGERLVAVGDNDKGNAAPMSTSPEQSGTSDASSEQQQSGKLYTLVGPKQLSQDDGENRITQATFTIMTPTSRTEVTYHEDDQPVSSMDPETLKHLQSMREEKLKQNCAKGIQGSGETDALDITSPELQHARTKTTVRKTVIASAAKATLVATGTSKPPKNALLMMNESANQDPEKSVKFDPNQFHQDILTQVDLTAPITTGSAVPCETKDTKDGAALSTSGPMSTDNMRSTGAVANATVTTKRNTRTGNNLVNKSLLFSKASLESLKKPFALWSKDLKQDALPIGDEALSTVETIKLDGEDTDQLALLAMKESERLFSEAKYFVSGNPRKVTTTTTTIVHPTNNEMNEVKDSRFQSRFSNLPLYQGYGLIGQQLQLSSYKKEPESSMDQQNEENADTDMVCRVNTFEDSSADAAMSDWSAMLMNLTNTTAGSITGPDPAVQSAGCEVSTVTTDLLSLLDATTDRLLQEATKQWCTLGYTPLGIPSSTAPSMPNSEANRTGSLTGSLPEDKNFEVMMEEKIREHKKSITSHHSIESLLPETITRANLPREDYHHRASFHRESLTLNERTAVKAPTDAQEEHHTRAAESPPRLSGLRVTRPGAFRVAWSDMTEVLSSGVLKLLTKHEIQLQEAMFEVITSEASYYQSLNVLVNHFYHSPEFSCETNNAAHVSSPSMTRAGVSNPAGTGLTIRDGGSGIASRCQSSVVGSPEHGTGLLQTGTTLHLELGPDSSPSSLSPSSPSTAVKRSVLKPLEKHHLFSNVLLVCLASEKFLRDLEARWALQTPVVSEVCDLIVKHAGGANFEPYITYLRNQAYQLDTLRNLCQRDSFRSALETLHGNPICGKNSLSSFLALPMQRLTRLKLLVEVIRRLQDAVIRDAAEAENGKRTRPYRIPTDRERENVQLALCELSRLLASSETEKELMDQKARLLTLSTSLEFMDTVKSIAISDKRLIKEGELREVSADGRVSMLQKLSLKKPNSYYFILFNDLLLVTKRKKNDRYLVLDYCERAEIQAEVQRLGDPSTPRPSKPTAVDDSKLFAAIVSSSGSRTPNEKLRTRSGSPIHTYAVRPRRPKTTMDFPRVTVTQQRVEGNSGGGTGPGTKFRPSGLARSGSSLSSYHIDQHVKLSPFSRSPPTEQPKVEALHLVLTASQNAPFTEMTLLPKDIEDFLSWCKALGISSTPAINPSLDRLNGASGSGIPRRTSNELARKEKTDF</sequence>
<feature type="compositionally biased region" description="Basic and acidic residues" evidence="1">
    <location>
        <begin position="1311"/>
        <end position="1323"/>
    </location>
</feature>
<feature type="compositionally biased region" description="Low complexity" evidence="1">
    <location>
        <begin position="25"/>
        <end position="34"/>
    </location>
</feature>
<dbReference type="InterPro" id="IPR035899">
    <property type="entry name" value="DBL_dom_sf"/>
</dbReference>
<dbReference type="SMART" id="SM00325">
    <property type="entry name" value="RhoGEF"/>
    <property type="match status" value="1"/>
</dbReference>
<feature type="region of interest" description="Disordered" evidence="1">
    <location>
        <begin position="115"/>
        <end position="148"/>
    </location>
</feature>
<feature type="region of interest" description="Disordered" evidence="1">
    <location>
        <begin position="1297"/>
        <end position="1323"/>
    </location>
</feature>
<dbReference type="InterPro" id="IPR047271">
    <property type="entry name" value="Ephexin-like"/>
</dbReference>
<feature type="compositionally biased region" description="Polar residues" evidence="1">
    <location>
        <begin position="328"/>
        <end position="340"/>
    </location>
</feature>
<evidence type="ECO:0000313" key="3">
    <source>
        <dbReference type="EMBL" id="TPP60689.1"/>
    </source>
</evidence>
<feature type="compositionally biased region" description="Polar residues" evidence="1">
    <location>
        <begin position="35"/>
        <end position="44"/>
    </location>
</feature>
<accession>A0A504YK33</accession>
<gene>
    <name evidence="3" type="ORF">FGIG_00227</name>
</gene>
<dbReference type="PROSITE" id="PS50010">
    <property type="entry name" value="DH_2"/>
    <property type="match status" value="1"/>
</dbReference>
<feature type="region of interest" description="Disordered" evidence="1">
    <location>
        <begin position="832"/>
        <end position="852"/>
    </location>
</feature>
<dbReference type="InterPro" id="IPR000219">
    <property type="entry name" value="DH_dom"/>
</dbReference>
<dbReference type="GO" id="GO:0005085">
    <property type="term" value="F:guanyl-nucleotide exchange factor activity"/>
    <property type="evidence" value="ECO:0007669"/>
    <property type="project" value="InterPro"/>
</dbReference>
<feature type="compositionally biased region" description="Polar residues" evidence="1">
    <location>
        <begin position="129"/>
        <end position="148"/>
    </location>
</feature>
<dbReference type="SUPFAM" id="SSF50729">
    <property type="entry name" value="PH domain-like"/>
    <property type="match status" value="1"/>
</dbReference>